<dbReference type="OrthoDB" id="1150409at2"/>
<dbReference type="InterPro" id="IPR001387">
    <property type="entry name" value="Cro/C1-type_HTH"/>
</dbReference>
<name>A0A1M7HP71_9BACL</name>
<evidence type="ECO:0000313" key="2">
    <source>
        <dbReference type="EMBL" id="SHM30352.1"/>
    </source>
</evidence>
<dbReference type="Gene3D" id="1.25.40.10">
    <property type="entry name" value="Tetratricopeptide repeat domain"/>
    <property type="match status" value="1"/>
</dbReference>
<dbReference type="SUPFAM" id="SSF47413">
    <property type="entry name" value="lambda repressor-like DNA-binding domains"/>
    <property type="match status" value="1"/>
</dbReference>
<dbReference type="Pfam" id="PF01381">
    <property type="entry name" value="HTH_3"/>
    <property type="match status" value="1"/>
</dbReference>
<protein>
    <submittedName>
        <fullName evidence="2">Helix-turn-helix domain-containing protein</fullName>
    </submittedName>
</protein>
<evidence type="ECO:0000313" key="3">
    <source>
        <dbReference type="Proteomes" id="UP000184206"/>
    </source>
</evidence>
<dbReference type="PANTHER" id="PTHR37038">
    <property type="entry name" value="TRANSCRIPTIONAL REGULATOR-RELATED"/>
    <property type="match status" value="1"/>
</dbReference>
<keyword evidence="3" id="KW-1185">Reference proteome</keyword>
<dbReference type="Proteomes" id="UP000184206">
    <property type="component" value="Unassembled WGS sequence"/>
</dbReference>
<dbReference type="PANTHER" id="PTHR37038:SF14">
    <property type="entry name" value="TRANSCRIPTIONAL ACTIVATOR"/>
    <property type="match status" value="1"/>
</dbReference>
<dbReference type="STRING" id="1123231.SAMN02745189_01930"/>
<dbReference type="InterPro" id="IPR053163">
    <property type="entry name" value="HTH-type_regulator_Rgg"/>
</dbReference>
<dbReference type="AlphaFoldDB" id="A0A1M7HP71"/>
<evidence type="ECO:0000259" key="1">
    <source>
        <dbReference type="PROSITE" id="PS50943"/>
    </source>
</evidence>
<dbReference type="RefSeq" id="WP_072710360.1">
    <property type="nucleotide sequence ID" value="NZ_FRCF01000008.1"/>
</dbReference>
<dbReference type="GO" id="GO:0003677">
    <property type="term" value="F:DNA binding"/>
    <property type="evidence" value="ECO:0007669"/>
    <property type="project" value="InterPro"/>
</dbReference>
<feature type="domain" description="HTH cro/C1-type" evidence="1">
    <location>
        <begin position="8"/>
        <end position="61"/>
    </location>
</feature>
<dbReference type="SMART" id="SM00530">
    <property type="entry name" value="HTH_XRE"/>
    <property type="match status" value="1"/>
</dbReference>
<dbReference type="EMBL" id="FRCF01000008">
    <property type="protein sequence ID" value="SHM30352.1"/>
    <property type="molecule type" value="Genomic_DNA"/>
</dbReference>
<dbReference type="InterPro" id="IPR010982">
    <property type="entry name" value="Lambda_DNA-bd_dom_sf"/>
</dbReference>
<gene>
    <name evidence="2" type="ORF">SAMN02745189_01930</name>
</gene>
<proteinExistence type="predicted"/>
<dbReference type="CDD" id="cd00093">
    <property type="entry name" value="HTH_XRE"/>
    <property type="match status" value="1"/>
</dbReference>
<accession>A0A1M7HP71</accession>
<dbReference type="SUPFAM" id="SSF48452">
    <property type="entry name" value="TPR-like"/>
    <property type="match status" value="1"/>
</dbReference>
<dbReference type="InterPro" id="IPR011990">
    <property type="entry name" value="TPR-like_helical_dom_sf"/>
</dbReference>
<reference evidence="2 3" key="1">
    <citation type="submission" date="2016-11" db="EMBL/GenBank/DDBJ databases">
        <authorList>
            <person name="Jaros S."/>
            <person name="Januszkiewicz K."/>
            <person name="Wedrychowicz H."/>
        </authorList>
    </citation>
    <scope>NUCLEOTIDE SEQUENCE [LARGE SCALE GENOMIC DNA]</scope>
    <source>
        <strain evidence="2 3">DSM 16010</strain>
    </source>
</reference>
<sequence length="279" mass="32298">MTTIGDRIRRERTKQRISQKMLSRGICSQSSLSRLENNNGSLSMMKVNQILGRLNLSFNDLLANEGMTGEEVFTNELDAAREQNDYAAMMKVLDVHQGNVKASSDKVKMYAKWHRGLVSFHEMSYEDAETQLRHAIYIADKHRLSSYLPHLYMALGDTKHHLGEKALKYYADADKLYRKLNIDDFRLGTKILYHLTACYSNEGQHHQVILKCKKAINILSMNFSSYMMCEIYDLWLKALAGLGEKKGYDDLRQRAHIIFEQHSCLEMWEKSKNYPVVDS</sequence>
<dbReference type="PROSITE" id="PS50943">
    <property type="entry name" value="HTH_CROC1"/>
    <property type="match status" value="1"/>
</dbReference>
<organism evidence="2 3">
    <name type="scientific">Lacicoccus alkaliphilus DSM 16010</name>
    <dbReference type="NCBI Taxonomy" id="1123231"/>
    <lineage>
        <taxon>Bacteria</taxon>
        <taxon>Bacillati</taxon>
        <taxon>Bacillota</taxon>
        <taxon>Bacilli</taxon>
        <taxon>Bacillales</taxon>
        <taxon>Salinicoccaceae</taxon>
        <taxon>Lacicoccus</taxon>
    </lineage>
</organism>